<protein>
    <recommendedName>
        <fullName evidence="3">Lipoprotein</fullName>
    </recommendedName>
</protein>
<gene>
    <name evidence="1" type="ORF">F0234_14650</name>
</gene>
<dbReference type="Proteomes" id="UP000519158">
    <property type="component" value="Unassembled WGS sequence"/>
</dbReference>
<dbReference type="RefSeq" id="WP_171329543.1">
    <property type="nucleotide sequence ID" value="NZ_CAWPOP010000004.1"/>
</dbReference>
<reference evidence="1 2" key="1">
    <citation type="submission" date="2019-09" db="EMBL/GenBank/DDBJ databases">
        <title>Draft genome sequencing and comparative genomics of hatchery-associated Vibrios.</title>
        <authorList>
            <person name="Kehlet-Delgado H."/>
            <person name="Mueller R.S."/>
        </authorList>
    </citation>
    <scope>NUCLEOTIDE SEQUENCE [LARGE SCALE GENOMIC DNA]</scope>
    <source>
        <strain evidence="1 2">99-70-13A3</strain>
    </source>
</reference>
<accession>A0A7Y4D792</accession>
<comment type="caution">
    <text evidence="1">The sequence shown here is derived from an EMBL/GenBank/DDBJ whole genome shotgun (WGS) entry which is preliminary data.</text>
</comment>
<organism evidence="1 2">
    <name type="scientific">Vibrio splendidus</name>
    <dbReference type="NCBI Taxonomy" id="29497"/>
    <lineage>
        <taxon>Bacteria</taxon>
        <taxon>Pseudomonadati</taxon>
        <taxon>Pseudomonadota</taxon>
        <taxon>Gammaproteobacteria</taxon>
        <taxon>Vibrionales</taxon>
        <taxon>Vibrionaceae</taxon>
        <taxon>Vibrio</taxon>
    </lineage>
</organism>
<sequence length="199" mass="22508">MNKNVLRKFIILTVAVFFQGCASNTYEVNITYEVHIAPEKSAFDFIYNSVKKQVTSNPKSEFVVTPTEEKQLFCLTEEEPDRMLFQCMVFVPYYAETYCDDVVAFVDSEFSTLGVEMNTISNSYSTCLKGEYSNHAQGGKTYSILEFEGDYSETKINWSSVSRDFGRLFYKGNCYLPSDIAADGSRCGNRAATMRSGGY</sequence>
<evidence type="ECO:0000313" key="2">
    <source>
        <dbReference type="Proteomes" id="UP000519158"/>
    </source>
</evidence>
<dbReference type="EMBL" id="VTXL01000012">
    <property type="protein sequence ID" value="NOJ14001.1"/>
    <property type="molecule type" value="Genomic_DNA"/>
</dbReference>
<proteinExistence type="predicted"/>
<dbReference type="AlphaFoldDB" id="A0A7Y4D792"/>
<evidence type="ECO:0008006" key="3">
    <source>
        <dbReference type="Google" id="ProtNLM"/>
    </source>
</evidence>
<evidence type="ECO:0000313" key="1">
    <source>
        <dbReference type="EMBL" id="NOJ14001.1"/>
    </source>
</evidence>
<dbReference type="PROSITE" id="PS51257">
    <property type="entry name" value="PROKAR_LIPOPROTEIN"/>
    <property type="match status" value="1"/>
</dbReference>
<name>A0A7Y4D792_VIBSP</name>